<dbReference type="InterPro" id="IPR003675">
    <property type="entry name" value="Rce1/LyrA-like_dom"/>
</dbReference>
<sequence length="107" mass="12032">MQKRILLCPDSGFFQLSVGAGDLLSESILVQKRGDGSFCHGHDRLFGPIYVEGQESVHGYSIFFFRTGLVFGFLWLRTNNLIAPVFVHSIIDAISGYQAIVSKYPFW</sequence>
<dbReference type="GO" id="GO:0004175">
    <property type="term" value="F:endopeptidase activity"/>
    <property type="evidence" value="ECO:0007669"/>
    <property type="project" value="UniProtKB-ARBA"/>
</dbReference>
<keyword evidence="2" id="KW-0482">Metalloprotease</keyword>
<gene>
    <name evidence="2" type="ORF">FLT43_03555</name>
</gene>
<dbReference type="GO" id="GO:0008237">
    <property type="term" value="F:metallopeptidase activity"/>
    <property type="evidence" value="ECO:0007669"/>
    <property type="project" value="UniProtKB-KW"/>
</dbReference>
<protein>
    <submittedName>
        <fullName evidence="2">CPBP family intramembrane metalloprotease</fullName>
    </submittedName>
</protein>
<keyword evidence="2" id="KW-0645">Protease</keyword>
<evidence type="ECO:0000259" key="1">
    <source>
        <dbReference type="Pfam" id="PF02517"/>
    </source>
</evidence>
<dbReference type="Pfam" id="PF02517">
    <property type="entry name" value="Rce1-like"/>
    <property type="match status" value="1"/>
</dbReference>
<accession>A0AAP9IZN6</accession>
<evidence type="ECO:0000313" key="2">
    <source>
        <dbReference type="EMBL" id="QDM42681.1"/>
    </source>
</evidence>
<evidence type="ECO:0000313" key="3">
    <source>
        <dbReference type="Proteomes" id="UP000315377"/>
    </source>
</evidence>
<reference evidence="2 3" key="1">
    <citation type="submission" date="2019-07" db="EMBL/GenBank/DDBJ databases">
        <title>Paenibacillus thiaminolyticus NRRL B-4156.</title>
        <authorList>
            <person name="Hehnly C."/>
            <person name="Zhang L."/>
        </authorList>
    </citation>
    <scope>NUCLEOTIDE SEQUENCE [LARGE SCALE GENOMIC DNA]</scope>
    <source>
        <strain evidence="2 3">NRRL B-4156</strain>
    </source>
</reference>
<dbReference type="EMBL" id="CP041405">
    <property type="protein sequence ID" value="QDM42681.1"/>
    <property type="molecule type" value="Genomic_DNA"/>
</dbReference>
<proteinExistence type="predicted"/>
<feature type="domain" description="CAAX prenyl protease 2/Lysostaphin resistance protein A-like" evidence="1">
    <location>
        <begin position="61"/>
        <end position="94"/>
    </location>
</feature>
<dbReference type="GO" id="GO:0080120">
    <property type="term" value="P:CAAX-box protein maturation"/>
    <property type="evidence" value="ECO:0007669"/>
    <property type="project" value="UniProtKB-ARBA"/>
</dbReference>
<dbReference type="AlphaFoldDB" id="A0AAP9IZN6"/>
<name>A0AAP9IZN6_PANTH</name>
<keyword evidence="2" id="KW-0378">Hydrolase</keyword>
<organism evidence="2 3">
    <name type="scientific">Paenibacillus thiaminolyticus</name>
    <name type="common">Bacillus thiaminolyticus</name>
    <dbReference type="NCBI Taxonomy" id="49283"/>
    <lineage>
        <taxon>Bacteria</taxon>
        <taxon>Bacillati</taxon>
        <taxon>Bacillota</taxon>
        <taxon>Bacilli</taxon>
        <taxon>Bacillales</taxon>
        <taxon>Paenibacillaceae</taxon>
        <taxon>Paenibacillus</taxon>
    </lineage>
</organism>
<dbReference type="Proteomes" id="UP000315377">
    <property type="component" value="Chromosome"/>
</dbReference>